<dbReference type="InterPro" id="IPR002496">
    <property type="entry name" value="PRib_AMP_CycHydrolase_dom"/>
</dbReference>
<dbReference type="Gene3D" id="3.10.20.810">
    <property type="entry name" value="Phosphoribosyl-AMP cyclohydrolase"/>
    <property type="match status" value="1"/>
</dbReference>
<keyword evidence="8 13" id="KW-0547">Nucleotide-binding</keyword>
<reference evidence="15 16" key="1">
    <citation type="submission" date="2021-02" db="EMBL/GenBank/DDBJ databases">
        <title>De Novo genome assembly of isolated myxobacteria.</title>
        <authorList>
            <person name="Stevens D.C."/>
        </authorList>
    </citation>
    <scope>NUCLEOTIDE SEQUENCE [LARGE SCALE GENOMIC DNA]</scope>
    <source>
        <strain evidence="15 16">SCHIC003</strain>
    </source>
</reference>
<keyword evidence="12 13" id="KW-0511">Multifunctional enzyme</keyword>
<dbReference type="GO" id="GO:0004635">
    <property type="term" value="F:phosphoribosyl-AMP cyclohydrolase activity"/>
    <property type="evidence" value="ECO:0007669"/>
    <property type="project" value="UniProtKB-EC"/>
</dbReference>
<feature type="domain" description="Phosphoribosyl-AMP cyclohydrolase" evidence="14">
    <location>
        <begin position="30"/>
        <end position="101"/>
    </location>
</feature>
<name>A0ABX7NB13_9BACT</name>
<dbReference type="EMBL" id="CP071091">
    <property type="protein sequence ID" value="QSQ15977.1"/>
    <property type="molecule type" value="Genomic_DNA"/>
</dbReference>
<keyword evidence="9 13" id="KW-0378">Hydrolase</keyword>
<dbReference type="Pfam" id="PF01503">
    <property type="entry name" value="PRA-PH"/>
    <property type="match status" value="1"/>
</dbReference>
<comment type="pathway">
    <text evidence="4 13">Amino-acid biosynthesis; L-histidine biosynthesis; L-histidine from 5-phospho-alpha-D-ribose 1-diphosphate: step 2/9.</text>
</comment>
<evidence type="ECO:0000256" key="13">
    <source>
        <dbReference type="HAMAP-Rule" id="MF_01019"/>
    </source>
</evidence>
<dbReference type="Pfam" id="PF01502">
    <property type="entry name" value="PRA-CH"/>
    <property type="match status" value="1"/>
</dbReference>
<evidence type="ECO:0000313" key="15">
    <source>
        <dbReference type="EMBL" id="QSQ15977.1"/>
    </source>
</evidence>
<evidence type="ECO:0000259" key="14">
    <source>
        <dbReference type="Pfam" id="PF01502"/>
    </source>
</evidence>
<dbReference type="SUPFAM" id="SSF141734">
    <property type="entry name" value="HisI-like"/>
    <property type="match status" value="1"/>
</dbReference>
<evidence type="ECO:0000256" key="4">
    <source>
        <dbReference type="ARBA" id="ARBA00005204"/>
    </source>
</evidence>
<proteinExistence type="inferred from homology"/>
<comment type="pathway">
    <text evidence="3 13">Amino-acid biosynthesis; L-histidine biosynthesis; L-histidine from 5-phospho-alpha-D-ribose 1-diphosphate: step 3/9.</text>
</comment>
<comment type="catalytic activity">
    <reaction evidence="2 13">
        <text>1-(5-phospho-beta-D-ribosyl)-ATP + H2O = 1-(5-phospho-beta-D-ribosyl)-5'-AMP + diphosphate + H(+)</text>
        <dbReference type="Rhea" id="RHEA:22828"/>
        <dbReference type="ChEBI" id="CHEBI:15377"/>
        <dbReference type="ChEBI" id="CHEBI:15378"/>
        <dbReference type="ChEBI" id="CHEBI:33019"/>
        <dbReference type="ChEBI" id="CHEBI:59457"/>
        <dbReference type="ChEBI" id="CHEBI:73183"/>
        <dbReference type="EC" id="3.6.1.31"/>
    </reaction>
</comment>
<dbReference type="InterPro" id="IPR038019">
    <property type="entry name" value="PRib_AMP_CycHydrolase_sf"/>
</dbReference>
<sequence>MLDLDGLDFTKGHGLVTVVAQDARTGDVLMVAHADREALERTLATGEMHYRSRTRGLWHKGATSGNTQRVVALRADCDGDTVLARVEKAGPACHSGDESCFGPGRWDGLAALDATLADRAARALAPDEKPGYTHRLLADRNLRLKKVGEEAAELVTACADADASRAVEEAADLLYHLLVAIRPLGLGLDDVKAVLARRAVKPSLPGNAG</sequence>
<dbReference type="Proteomes" id="UP000663090">
    <property type="component" value="Chromosome"/>
</dbReference>
<organism evidence="15 16">
    <name type="scientific">Myxococcus landrumensis</name>
    <dbReference type="NCBI Taxonomy" id="2813577"/>
    <lineage>
        <taxon>Bacteria</taxon>
        <taxon>Pseudomonadati</taxon>
        <taxon>Myxococcota</taxon>
        <taxon>Myxococcia</taxon>
        <taxon>Myxococcales</taxon>
        <taxon>Cystobacterineae</taxon>
        <taxon>Myxococcaceae</taxon>
        <taxon>Myxococcus</taxon>
    </lineage>
</organism>
<dbReference type="NCBIfam" id="TIGR03188">
    <property type="entry name" value="histidine_hisI"/>
    <property type="match status" value="1"/>
</dbReference>
<comment type="subcellular location">
    <subcellularLocation>
        <location evidence="13">Cytoplasm</location>
    </subcellularLocation>
</comment>
<dbReference type="HAMAP" id="MF_01019">
    <property type="entry name" value="HisIE"/>
    <property type="match status" value="1"/>
</dbReference>
<protein>
    <recommendedName>
        <fullName evidence="13">Histidine biosynthesis bifunctional protein HisIE</fullName>
    </recommendedName>
    <domain>
        <recommendedName>
            <fullName evidence="13">Phosphoribosyl-AMP cyclohydrolase</fullName>
            <shortName evidence="13">PRA-CH</shortName>
            <ecNumber evidence="13">3.5.4.19</ecNumber>
        </recommendedName>
    </domain>
    <domain>
        <recommendedName>
            <fullName evidence="13">Phosphoribosyl-ATP pyrophosphatase</fullName>
            <shortName evidence="13">PRA-PH</shortName>
            <ecNumber evidence="13">3.6.1.31</ecNumber>
        </recommendedName>
    </domain>
</protein>
<evidence type="ECO:0000256" key="6">
    <source>
        <dbReference type="ARBA" id="ARBA00008299"/>
    </source>
</evidence>
<dbReference type="NCBIfam" id="NF000768">
    <property type="entry name" value="PRK00051.1"/>
    <property type="match status" value="1"/>
</dbReference>
<dbReference type="SUPFAM" id="SSF101386">
    <property type="entry name" value="all-alpha NTP pyrophosphatases"/>
    <property type="match status" value="1"/>
</dbReference>
<dbReference type="PANTHER" id="PTHR42945:SF1">
    <property type="entry name" value="HISTIDINE BIOSYNTHESIS BIFUNCTIONAL PROTEIN HIS7"/>
    <property type="match status" value="1"/>
</dbReference>
<keyword evidence="7 13" id="KW-0028">Amino-acid biosynthesis</keyword>
<evidence type="ECO:0000313" key="16">
    <source>
        <dbReference type="Proteomes" id="UP000663090"/>
    </source>
</evidence>
<dbReference type="RefSeq" id="WP_206717660.1">
    <property type="nucleotide sequence ID" value="NZ_CP071091.1"/>
</dbReference>
<evidence type="ECO:0000256" key="9">
    <source>
        <dbReference type="ARBA" id="ARBA00022801"/>
    </source>
</evidence>
<keyword evidence="13" id="KW-0963">Cytoplasm</keyword>
<dbReference type="InterPro" id="IPR021130">
    <property type="entry name" value="PRib-ATP_PPHydrolase-like"/>
</dbReference>
<dbReference type="Gene3D" id="1.10.287.1080">
    <property type="entry name" value="MazG-like"/>
    <property type="match status" value="1"/>
</dbReference>
<dbReference type="GO" id="GO:0004636">
    <property type="term" value="F:phosphoribosyl-ATP diphosphatase activity"/>
    <property type="evidence" value="ECO:0007669"/>
    <property type="project" value="UniProtKB-EC"/>
</dbReference>
<evidence type="ECO:0000256" key="2">
    <source>
        <dbReference type="ARBA" id="ARBA00001460"/>
    </source>
</evidence>
<comment type="similarity">
    <text evidence="6 13">In the N-terminal section; belongs to the PRA-CH family.</text>
</comment>
<dbReference type="EC" id="3.6.1.31" evidence="13"/>
<dbReference type="PANTHER" id="PTHR42945">
    <property type="entry name" value="HISTIDINE BIOSYNTHESIS BIFUNCTIONAL PROTEIN"/>
    <property type="match status" value="1"/>
</dbReference>
<dbReference type="CDD" id="cd11534">
    <property type="entry name" value="NTP-PPase_HisIE_like"/>
    <property type="match status" value="1"/>
</dbReference>
<evidence type="ECO:0000256" key="8">
    <source>
        <dbReference type="ARBA" id="ARBA00022741"/>
    </source>
</evidence>
<dbReference type="InterPro" id="IPR023019">
    <property type="entry name" value="His_synth_HisIE"/>
</dbReference>
<feature type="region of interest" description="Phosphoribosyl-AMP cyclohydrolase" evidence="13">
    <location>
        <begin position="1"/>
        <end position="108"/>
    </location>
</feature>
<dbReference type="EC" id="3.5.4.19" evidence="13"/>
<evidence type="ECO:0000256" key="3">
    <source>
        <dbReference type="ARBA" id="ARBA00005169"/>
    </source>
</evidence>
<evidence type="ECO:0000256" key="11">
    <source>
        <dbReference type="ARBA" id="ARBA00023102"/>
    </source>
</evidence>
<accession>A0ABX7NB13</accession>
<evidence type="ECO:0000256" key="1">
    <source>
        <dbReference type="ARBA" id="ARBA00000024"/>
    </source>
</evidence>
<gene>
    <name evidence="13" type="primary">hisI</name>
    <name evidence="13" type="synonym">hisIE</name>
    <name evidence="15" type="ORF">JY572_07985</name>
</gene>
<keyword evidence="10 13" id="KW-0067">ATP-binding</keyword>
<feature type="region of interest" description="Phosphoribosyl-ATP pyrophosphohydrolase" evidence="13">
    <location>
        <begin position="109"/>
        <end position="209"/>
    </location>
</feature>
<dbReference type="InterPro" id="IPR008179">
    <property type="entry name" value="HisE"/>
</dbReference>
<evidence type="ECO:0000256" key="12">
    <source>
        <dbReference type="ARBA" id="ARBA00023268"/>
    </source>
</evidence>
<evidence type="ECO:0000256" key="7">
    <source>
        <dbReference type="ARBA" id="ARBA00022605"/>
    </source>
</evidence>
<keyword evidence="11 13" id="KW-0368">Histidine biosynthesis</keyword>
<evidence type="ECO:0000256" key="10">
    <source>
        <dbReference type="ARBA" id="ARBA00022840"/>
    </source>
</evidence>
<evidence type="ECO:0000256" key="5">
    <source>
        <dbReference type="ARBA" id="ARBA00007731"/>
    </source>
</evidence>
<keyword evidence="16" id="KW-1185">Reference proteome</keyword>
<dbReference type="NCBIfam" id="NF002747">
    <property type="entry name" value="PRK02759.1"/>
    <property type="match status" value="1"/>
</dbReference>
<comment type="similarity">
    <text evidence="5 13">In the C-terminal section; belongs to the PRA-PH family.</text>
</comment>
<comment type="catalytic activity">
    <reaction evidence="1 13">
        <text>1-(5-phospho-beta-D-ribosyl)-5'-AMP + H2O = 1-(5-phospho-beta-D-ribosyl)-5-[(5-phospho-beta-D-ribosylamino)methylideneamino]imidazole-4-carboxamide</text>
        <dbReference type="Rhea" id="RHEA:20049"/>
        <dbReference type="ChEBI" id="CHEBI:15377"/>
        <dbReference type="ChEBI" id="CHEBI:58435"/>
        <dbReference type="ChEBI" id="CHEBI:59457"/>
        <dbReference type="EC" id="3.5.4.19"/>
    </reaction>
</comment>